<protein>
    <recommendedName>
        <fullName evidence="1">25S rRNA (uridine-N(3))-methyltransferase BMT5-like domain-containing protein</fullName>
    </recommendedName>
</protein>
<gene>
    <name evidence="2" type="ORF">A4U43_C01F4870</name>
</gene>
<dbReference type="AlphaFoldDB" id="A0A5P1FRJ5"/>
<keyword evidence="3" id="KW-1185">Reference proteome</keyword>
<dbReference type="PANTHER" id="PTHR11538">
    <property type="entry name" value="PHENYLALANYL-TRNA SYNTHETASE"/>
    <property type="match status" value="1"/>
</dbReference>
<dbReference type="GO" id="GO:0070042">
    <property type="term" value="F:rRNA (uridine-N3-)-methyltransferase activity"/>
    <property type="evidence" value="ECO:0007669"/>
    <property type="project" value="InterPro"/>
</dbReference>
<organism evidence="2 3">
    <name type="scientific">Asparagus officinalis</name>
    <name type="common">Garden asparagus</name>
    <dbReference type="NCBI Taxonomy" id="4686"/>
    <lineage>
        <taxon>Eukaryota</taxon>
        <taxon>Viridiplantae</taxon>
        <taxon>Streptophyta</taxon>
        <taxon>Embryophyta</taxon>
        <taxon>Tracheophyta</taxon>
        <taxon>Spermatophyta</taxon>
        <taxon>Magnoliopsida</taxon>
        <taxon>Liliopsida</taxon>
        <taxon>Asparagales</taxon>
        <taxon>Asparagaceae</taxon>
        <taxon>Asparagoideae</taxon>
        <taxon>Asparagus</taxon>
    </lineage>
</organism>
<name>A0A5P1FRJ5_ASPOF</name>
<dbReference type="GO" id="GO:0005737">
    <property type="term" value="C:cytoplasm"/>
    <property type="evidence" value="ECO:0007669"/>
    <property type="project" value="TreeGrafter"/>
</dbReference>
<dbReference type="PANTHER" id="PTHR11538:SF64">
    <property type="entry name" value="25S RRNA (URIDINE-N(3))-METHYLTRANSFERASE BMT5-LIKE DOMAIN-CONTAINING PROTEIN"/>
    <property type="match status" value="1"/>
</dbReference>
<evidence type="ECO:0000259" key="1">
    <source>
        <dbReference type="Pfam" id="PF10354"/>
    </source>
</evidence>
<dbReference type="Proteomes" id="UP000243459">
    <property type="component" value="Chromosome 1"/>
</dbReference>
<evidence type="ECO:0000313" key="3">
    <source>
        <dbReference type="Proteomes" id="UP000243459"/>
    </source>
</evidence>
<dbReference type="Pfam" id="PF10354">
    <property type="entry name" value="BMT5-like"/>
    <property type="match status" value="1"/>
</dbReference>
<proteinExistence type="predicted"/>
<reference evidence="3" key="1">
    <citation type="journal article" date="2017" name="Nat. Commun.">
        <title>The asparagus genome sheds light on the origin and evolution of a young Y chromosome.</title>
        <authorList>
            <person name="Harkess A."/>
            <person name="Zhou J."/>
            <person name="Xu C."/>
            <person name="Bowers J.E."/>
            <person name="Van der Hulst R."/>
            <person name="Ayyampalayam S."/>
            <person name="Mercati F."/>
            <person name="Riccardi P."/>
            <person name="McKain M.R."/>
            <person name="Kakrana A."/>
            <person name="Tang H."/>
            <person name="Ray J."/>
            <person name="Groenendijk J."/>
            <person name="Arikit S."/>
            <person name="Mathioni S.M."/>
            <person name="Nakano M."/>
            <person name="Shan H."/>
            <person name="Telgmann-Rauber A."/>
            <person name="Kanno A."/>
            <person name="Yue Z."/>
            <person name="Chen H."/>
            <person name="Li W."/>
            <person name="Chen Y."/>
            <person name="Xu X."/>
            <person name="Zhang Y."/>
            <person name="Luo S."/>
            <person name="Chen H."/>
            <person name="Gao J."/>
            <person name="Mao Z."/>
            <person name="Pires J.C."/>
            <person name="Luo M."/>
            <person name="Kudrna D."/>
            <person name="Wing R.A."/>
            <person name="Meyers B.C."/>
            <person name="Yi K."/>
            <person name="Kong H."/>
            <person name="Lavrijsen P."/>
            <person name="Sunseri F."/>
            <person name="Falavigna A."/>
            <person name="Ye Y."/>
            <person name="Leebens-Mack J.H."/>
            <person name="Chen G."/>
        </authorList>
    </citation>
    <scope>NUCLEOTIDE SEQUENCE [LARGE SCALE GENOMIC DNA]</scope>
    <source>
        <strain evidence="3">cv. DH0086</strain>
    </source>
</reference>
<dbReference type="EMBL" id="CM007381">
    <property type="protein sequence ID" value="ONK79290.1"/>
    <property type="molecule type" value="Genomic_DNA"/>
</dbReference>
<dbReference type="GO" id="GO:0070475">
    <property type="term" value="P:rRNA base methylation"/>
    <property type="evidence" value="ECO:0007669"/>
    <property type="project" value="InterPro"/>
</dbReference>
<evidence type="ECO:0000313" key="2">
    <source>
        <dbReference type="EMBL" id="ONK79290.1"/>
    </source>
</evidence>
<accession>A0A5P1FRJ5</accession>
<dbReference type="InterPro" id="IPR019446">
    <property type="entry name" value="BMT5-like"/>
</dbReference>
<sequence>MVATSLDSEVLLRRKYGTLDANLKKLKSLHISVLLRSKYETFATNLKELRFISLRGKYGTLAANLKELKSLGCTILHEVDVKDMDEHDTLKTMKFDRIVYNFPHSGYYLCYRETHPELIRFRLNRQEHSDDGEYACVG</sequence>
<dbReference type="Gramene" id="ONK79290">
    <property type="protein sequence ID" value="ONK79290"/>
    <property type="gene ID" value="A4U43_C01F4870"/>
</dbReference>
<feature type="domain" description="25S rRNA (uridine-N(3))-methyltransferase BMT5-like" evidence="1">
    <location>
        <begin position="53"/>
        <end position="107"/>
    </location>
</feature>